<evidence type="ECO:0000256" key="1">
    <source>
        <dbReference type="SAM" id="MobiDB-lite"/>
    </source>
</evidence>
<evidence type="ECO:0000256" key="2">
    <source>
        <dbReference type="SAM" id="SignalP"/>
    </source>
</evidence>
<evidence type="ECO:0000313" key="3">
    <source>
        <dbReference type="EMBL" id="CAG6609403.1"/>
    </source>
</evidence>
<proteinExistence type="predicted"/>
<protein>
    <submittedName>
        <fullName evidence="3">Uncharacterized protein</fullName>
    </submittedName>
</protein>
<accession>A0A8D8LIZ3</accession>
<feature type="region of interest" description="Disordered" evidence="1">
    <location>
        <begin position="604"/>
        <end position="972"/>
    </location>
</feature>
<feature type="region of interest" description="Disordered" evidence="1">
    <location>
        <begin position="439"/>
        <end position="463"/>
    </location>
</feature>
<keyword evidence="2" id="KW-0732">Signal</keyword>
<feature type="compositionally biased region" description="Basic and acidic residues" evidence="1">
    <location>
        <begin position="828"/>
        <end position="846"/>
    </location>
</feature>
<sequence>MITLKLLLVFSILWVADPLISIKSVSAFGLLNSLPSLSSALSTVGSTGTPSLSCVLGGSSMCSWWVCQPLGKISTGRCVKLPGMRSKECECLDQDNVNQDYSLRWINIRFNNLKLFSGYTGLYGWLNSIFNPNNFLHNHRIKMDSPTLLGLITALRPHVRWDFEFCRKLLYGLSWGKNVPSNKIDELAKELFNNFDGKNKEEQLNLLSKIITMLNEKIPLSYNPTYIETLLNSLLPENKSEASSNSDDLPSSKDTNATVTTKSLSQYGVPKDFLQNSWTNETSSGRSLPERTINFIKRIFLRVFPRQPIQSEIPLNRDNVKILINIFTFQPDLLVPDSKLDNVIENLKTKLKLNVSSLPLTEDNINSFLQTISNDKVNSINDFQTSTNVTKSELASSSNEKPLITRSSENWEYNPSESGREEHFPRTRIRLNVVHPGDKKKNISYNASDRDHENNNSNTKFTFKITDPKNKDVKKTMLLTAKDLEPIEKEGKSVDVNKVDKITPTVSLKDIPVSTQPIKIPNAKLSVGLKRKDDMDVTPADPDLKKINTNVRIHPVELQNIATIKSKHLDTDIKPVEHGGLNLKPQDASKSRNFDLHIANLDQSPKYLPIPSKSPSSGKDVDLESVNIHKLDGNKLRGSTKPVQNEIQPNKLRDLSIERIKQPSSSIENQKEKVPTVSQTGRNHKYKIYEPVDGERKSSKSDEEKEEIDPSSFQKDSDVSKTKLNLHLKTVGDAGKNGNKQDVVSVGKTVRDESEDVLVEAKDKKPNNKINLNPVDKAQRNEYDKDIVNEAEDQRVSSKSKDIKSNKKVNLQPTDKAYKKGNNQKVTKGPDDQRTDESSELIDSKLNKQQTLKSSENEISNKTPSSANNEASSNKTHETSDKKGKVDHNHGKKSPSIHPPVPNSVQPLPTPMGTLSDGSVAYFISDEEEEEEEKAEYEEEGEEEGEEEEEEEVEEEEEDEKYRRGDSMDDYLDQDEPLVQDVLPKLPKVLTPEVLHGSLDEQERRTSVPKITPKERWLRAYNKIILQLNGKPPQRLPVA</sequence>
<feature type="compositionally biased region" description="Basic and acidic residues" evidence="1">
    <location>
        <begin position="875"/>
        <end position="889"/>
    </location>
</feature>
<feature type="compositionally biased region" description="Basic and acidic residues" evidence="1">
    <location>
        <begin position="619"/>
        <end position="635"/>
    </location>
</feature>
<dbReference type="AlphaFoldDB" id="A0A8D8LIZ3"/>
<name>A0A8D8LIZ3_9HEMI</name>
<feature type="compositionally biased region" description="Basic and acidic residues" evidence="1">
    <location>
        <begin position="777"/>
        <end position="805"/>
    </location>
</feature>
<feature type="compositionally biased region" description="Acidic residues" evidence="1">
    <location>
        <begin position="925"/>
        <end position="959"/>
    </location>
</feature>
<dbReference type="EMBL" id="HBUF01014462">
    <property type="protein sequence ID" value="CAG6609403.1"/>
    <property type="molecule type" value="Transcribed_RNA"/>
</dbReference>
<feature type="compositionally biased region" description="Basic and acidic residues" evidence="1">
    <location>
        <begin position="687"/>
        <end position="703"/>
    </location>
</feature>
<feature type="compositionally biased region" description="Polar residues" evidence="1">
    <location>
        <begin position="847"/>
        <end position="874"/>
    </location>
</feature>
<reference evidence="3" key="1">
    <citation type="submission" date="2021-05" db="EMBL/GenBank/DDBJ databases">
        <authorList>
            <person name="Alioto T."/>
            <person name="Alioto T."/>
            <person name="Gomez Garrido J."/>
        </authorList>
    </citation>
    <scope>NUCLEOTIDE SEQUENCE</scope>
</reference>
<organism evidence="3">
    <name type="scientific">Cacopsylla melanoneura</name>
    <dbReference type="NCBI Taxonomy" id="428564"/>
    <lineage>
        <taxon>Eukaryota</taxon>
        <taxon>Metazoa</taxon>
        <taxon>Ecdysozoa</taxon>
        <taxon>Arthropoda</taxon>
        <taxon>Hexapoda</taxon>
        <taxon>Insecta</taxon>
        <taxon>Pterygota</taxon>
        <taxon>Neoptera</taxon>
        <taxon>Paraneoptera</taxon>
        <taxon>Hemiptera</taxon>
        <taxon>Sternorrhyncha</taxon>
        <taxon>Psylloidea</taxon>
        <taxon>Psyllidae</taxon>
        <taxon>Psyllinae</taxon>
        <taxon>Cacopsylla</taxon>
    </lineage>
</organism>
<feature type="signal peptide" evidence="2">
    <location>
        <begin position="1"/>
        <end position="27"/>
    </location>
</feature>
<feature type="chain" id="PRO_5034865588" evidence="2">
    <location>
        <begin position="28"/>
        <end position="1039"/>
    </location>
</feature>
<feature type="compositionally biased region" description="Basic and acidic residues" evidence="1">
    <location>
        <begin position="651"/>
        <end position="661"/>
    </location>
</feature>